<name>A0ABT4R4E9_9HYPH</name>
<evidence type="ECO:0000313" key="1">
    <source>
        <dbReference type="EMBL" id="MCZ8548687.1"/>
    </source>
</evidence>
<dbReference type="PANTHER" id="PTHR35841:SF1">
    <property type="entry name" value="PHOSPHONATES-BINDING PERIPLASMIC PROTEIN"/>
    <property type="match status" value="1"/>
</dbReference>
<dbReference type="RefSeq" id="WP_269908934.1">
    <property type="nucleotide sequence ID" value="NZ_JAPFQA010000036.1"/>
</dbReference>
<organism evidence="1 2">
    <name type="scientific">Mesorhizobium qingshengii</name>
    <dbReference type="NCBI Taxonomy" id="1165689"/>
    <lineage>
        <taxon>Bacteria</taxon>
        <taxon>Pseudomonadati</taxon>
        <taxon>Pseudomonadota</taxon>
        <taxon>Alphaproteobacteria</taxon>
        <taxon>Hyphomicrobiales</taxon>
        <taxon>Phyllobacteriaceae</taxon>
        <taxon>Mesorhizobium</taxon>
    </lineage>
</organism>
<accession>A0ABT4R4E9</accession>
<dbReference type="Proteomes" id="UP001152178">
    <property type="component" value="Unassembled WGS sequence"/>
</dbReference>
<dbReference type="Pfam" id="PF12974">
    <property type="entry name" value="Phosphonate-bd"/>
    <property type="match status" value="1"/>
</dbReference>
<dbReference type="Gene3D" id="3.40.190.10">
    <property type="entry name" value="Periplasmic binding protein-like II"/>
    <property type="match status" value="2"/>
</dbReference>
<protein>
    <submittedName>
        <fullName evidence="1">PhnD/SsuA/transferrin family substrate-binding protein</fullName>
    </submittedName>
</protein>
<dbReference type="EMBL" id="JAPFQA010000036">
    <property type="protein sequence ID" value="MCZ8548687.1"/>
    <property type="molecule type" value="Genomic_DNA"/>
</dbReference>
<gene>
    <name evidence="1" type="ORF">OOJ09_31420</name>
</gene>
<dbReference type="PANTHER" id="PTHR35841">
    <property type="entry name" value="PHOSPHONATES-BINDING PERIPLASMIC PROTEIN"/>
    <property type="match status" value="1"/>
</dbReference>
<dbReference type="CDD" id="cd13571">
    <property type="entry name" value="PBP2_PnhD_1"/>
    <property type="match status" value="1"/>
</dbReference>
<sequence>MPSNIEYSRRRILKAALGGAGLITLPRISEAEVQPFKFGLTPVFLSNDLELLGYLRGYLTSKLGGPVELVSRRTYQEITALLVSGQIHSAWICGYPYVQFKADLDLVATPVWHGKPLYQSYLVTAAGRPVNDWTGLKGDVHAFSDPDSNSGFLVTRTLLAKNKLLPEQFFSRSFFTYGHRNVVRAVASGLAQSGSVDGYVYEVMRQTEPDLIKQTRIVQQSEWLGFPPVASPKSLSGDPRVKALRLALVSMKNDPEGKKVLDLLRLDGFLATDPSLFDTIAAEVEIVRQFG</sequence>
<dbReference type="SUPFAM" id="SSF53850">
    <property type="entry name" value="Periplasmic binding protein-like II"/>
    <property type="match status" value="1"/>
</dbReference>
<proteinExistence type="predicted"/>
<evidence type="ECO:0000313" key="2">
    <source>
        <dbReference type="Proteomes" id="UP001152178"/>
    </source>
</evidence>
<comment type="caution">
    <text evidence="1">The sequence shown here is derived from an EMBL/GenBank/DDBJ whole genome shotgun (WGS) entry which is preliminary data.</text>
</comment>
<reference evidence="1" key="1">
    <citation type="submission" date="2022-11" db="EMBL/GenBank/DDBJ databases">
        <authorList>
            <person name="Coimbra C."/>
        </authorList>
    </citation>
    <scope>NUCLEOTIDE SEQUENCE</scope>
    <source>
        <strain evidence="1">Jales19</strain>
    </source>
</reference>
<dbReference type="InterPro" id="IPR006311">
    <property type="entry name" value="TAT_signal"/>
</dbReference>
<keyword evidence="2" id="KW-1185">Reference proteome</keyword>
<dbReference type="PROSITE" id="PS51318">
    <property type="entry name" value="TAT"/>
    <property type="match status" value="1"/>
</dbReference>